<dbReference type="PIRSF" id="PIRSF031679">
    <property type="entry name" value="Mtase_Alr7345_prd"/>
    <property type="match status" value="1"/>
</dbReference>
<gene>
    <name evidence="2" type="ORF">KK488_06460</name>
</gene>
<evidence type="ECO:0000313" key="3">
    <source>
        <dbReference type="Proteomes" id="UP001138757"/>
    </source>
</evidence>
<evidence type="ECO:0000256" key="1">
    <source>
        <dbReference type="SAM" id="SignalP"/>
    </source>
</evidence>
<dbReference type="InterPro" id="IPR029063">
    <property type="entry name" value="SAM-dependent_MTases_sf"/>
</dbReference>
<dbReference type="Gene3D" id="3.40.50.150">
    <property type="entry name" value="Vaccinia Virus protein VP39"/>
    <property type="match status" value="1"/>
</dbReference>
<feature type="signal peptide" evidence="1">
    <location>
        <begin position="1"/>
        <end position="21"/>
    </location>
</feature>
<feature type="chain" id="PRO_5040912989" evidence="1">
    <location>
        <begin position="22"/>
        <end position="250"/>
    </location>
</feature>
<dbReference type="AlphaFoldDB" id="A0A9X1DAY0"/>
<dbReference type="InterPro" id="IPR016980">
    <property type="entry name" value="S-AdoMet-dep_MeTrfase_Alr7345"/>
</dbReference>
<protein>
    <submittedName>
        <fullName evidence="2">Methyltransferase</fullName>
    </submittedName>
</protein>
<dbReference type="GO" id="GO:0008168">
    <property type="term" value="F:methyltransferase activity"/>
    <property type="evidence" value="ECO:0007669"/>
    <property type="project" value="UniProtKB-KW"/>
</dbReference>
<reference evidence="2" key="1">
    <citation type="submission" date="2021-05" db="EMBL/GenBank/DDBJ databases">
        <title>Genome of Sphingobium sp. strain.</title>
        <authorList>
            <person name="Fan R."/>
        </authorList>
    </citation>
    <scope>NUCLEOTIDE SEQUENCE</scope>
    <source>
        <strain evidence="2">H33</strain>
    </source>
</reference>
<sequence>MRCTSLAVLLIIATGSIGALAAGGPSPSQYTRLLADKERPADDVAADANRKPAETLAFAGVKRGMVVGEFFPGGGYFTRLLSKAVGPGGHIYGIENAGWKGAVEADQKLTSSGKFGNVSIDALTFGAVRFPEPLDLAWVTQNYHDLKIAKFGVVDTDKFNRAVFAALKPGGTYFILDHEAPPGTDAAGIEKLHRIEKAQVIREVTAAGFQLVEEGKFLNRPSDDHSLPIFDKAVQGQTDQYALKFIKPKK</sequence>
<keyword evidence="1" id="KW-0732">Signal</keyword>
<dbReference type="GO" id="GO:0032259">
    <property type="term" value="P:methylation"/>
    <property type="evidence" value="ECO:0007669"/>
    <property type="project" value="UniProtKB-KW"/>
</dbReference>
<accession>A0A9X1DAY0</accession>
<keyword evidence="2" id="KW-0808">Transferase</keyword>
<dbReference type="Proteomes" id="UP001138757">
    <property type="component" value="Unassembled WGS sequence"/>
</dbReference>
<evidence type="ECO:0000313" key="2">
    <source>
        <dbReference type="EMBL" id="MBT2186589.1"/>
    </source>
</evidence>
<keyword evidence="3" id="KW-1185">Reference proteome</keyword>
<dbReference type="EMBL" id="JAHGAW010000004">
    <property type="protein sequence ID" value="MBT2186589.1"/>
    <property type="molecule type" value="Genomic_DNA"/>
</dbReference>
<organism evidence="2 3">
    <name type="scientific">Sphingobium nicotianae</name>
    <dbReference type="NCBI Taxonomy" id="2782607"/>
    <lineage>
        <taxon>Bacteria</taxon>
        <taxon>Pseudomonadati</taxon>
        <taxon>Pseudomonadota</taxon>
        <taxon>Alphaproteobacteria</taxon>
        <taxon>Sphingomonadales</taxon>
        <taxon>Sphingomonadaceae</taxon>
        <taxon>Sphingobium</taxon>
    </lineage>
</organism>
<comment type="caution">
    <text evidence="2">The sequence shown here is derived from an EMBL/GenBank/DDBJ whole genome shotgun (WGS) entry which is preliminary data.</text>
</comment>
<name>A0A9X1DAY0_9SPHN</name>
<keyword evidence="2" id="KW-0489">Methyltransferase</keyword>
<proteinExistence type="predicted"/>
<dbReference type="SUPFAM" id="SSF53335">
    <property type="entry name" value="S-adenosyl-L-methionine-dependent methyltransferases"/>
    <property type="match status" value="1"/>
</dbReference>